<dbReference type="GO" id="GO:0008233">
    <property type="term" value="F:peptidase activity"/>
    <property type="evidence" value="ECO:0007669"/>
    <property type="project" value="UniProtKB-KW"/>
</dbReference>
<proteinExistence type="predicted"/>
<dbReference type="InterPro" id="IPR021109">
    <property type="entry name" value="Peptidase_aspartic_dom_sf"/>
</dbReference>
<dbReference type="InterPro" id="IPR036875">
    <property type="entry name" value="Znf_CCHC_sf"/>
</dbReference>
<dbReference type="EMBL" id="SSTE01011804">
    <property type="protein sequence ID" value="KAA0050605.1"/>
    <property type="molecule type" value="Genomic_DNA"/>
</dbReference>
<dbReference type="PANTHER" id="PTHR15503">
    <property type="entry name" value="LDOC1 RELATED"/>
    <property type="match status" value="1"/>
</dbReference>
<evidence type="ECO:0000313" key="6">
    <source>
        <dbReference type="Proteomes" id="UP000321947"/>
    </source>
</evidence>
<dbReference type="GO" id="GO:0008270">
    <property type="term" value="F:zinc ion binding"/>
    <property type="evidence" value="ECO:0007669"/>
    <property type="project" value="UniProtKB-KW"/>
</dbReference>
<comment type="caution">
    <text evidence="3">The sequence shown here is derived from an EMBL/GenBank/DDBJ whole genome shotgun (WGS) entry which is preliminary data.</text>
</comment>
<dbReference type="PANTHER" id="PTHR15503:SF45">
    <property type="entry name" value="RNA-DIRECTED DNA POLYMERASE HOMOLOG"/>
    <property type="match status" value="1"/>
</dbReference>
<dbReference type="Proteomes" id="UP000321393">
    <property type="component" value="Unassembled WGS sequence"/>
</dbReference>
<dbReference type="PROSITE" id="PS50158">
    <property type="entry name" value="ZF_CCHC"/>
    <property type="match status" value="1"/>
</dbReference>
<dbReference type="SMART" id="SM00343">
    <property type="entry name" value="ZnF_C2HC"/>
    <property type="match status" value="1"/>
</dbReference>
<sequence length="258" mass="28477">MLSYFARDMMRDEAARTEKFVRGLRLDIQGLVRVFRPTIHLEALRLAVDISLQESRNLLRQGKLPERSLYITPVGNAIWVIVCFGTMTCFKCRQEGHTADRCPMSLTTVAQNQGVGAPQQGKVFATNKSEAEKADTIVTSTLPVLGPYALVLFDSGSSYSFISFVFVSLACLAVEPLDHVLLVSTPSGKSMLLKEKIKACQIEIASHTIDVTLLVLDMHDFDLILGMDWLAANHASIDCSCREVVFNPSTGTSFSLKE</sequence>
<dbReference type="AlphaFoldDB" id="A0A5A7UAI1"/>
<reference evidence="5 6" key="1">
    <citation type="submission" date="2019-08" db="EMBL/GenBank/DDBJ databases">
        <title>Draft genome sequences of two oriental melons (Cucumis melo L. var makuwa).</title>
        <authorList>
            <person name="Kwon S.-Y."/>
        </authorList>
    </citation>
    <scope>NUCLEOTIDE SEQUENCE [LARGE SCALE GENOMIC DNA]</scope>
    <source>
        <strain evidence="6">cv. Chang Bougi</strain>
        <strain evidence="5">cv. SW 3</strain>
        <tissue evidence="3">Leaf</tissue>
    </source>
</reference>
<dbReference type="CDD" id="cd00303">
    <property type="entry name" value="retropepsin_like"/>
    <property type="match status" value="1"/>
</dbReference>
<dbReference type="SUPFAM" id="SSF57756">
    <property type="entry name" value="Retrovirus zinc finger-like domains"/>
    <property type="match status" value="1"/>
</dbReference>
<dbReference type="InterPro" id="IPR032567">
    <property type="entry name" value="RTL1-rel"/>
</dbReference>
<accession>A0A5A7UAI1</accession>
<keyword evidence="1" id="KW-0863">Zinc-finger</keyword>
<keyword evidence="1" id="KW-0862">Zinc</keyword>
<evidence type="ECO:0000313" key="3">
    <source>
        <dbReference type="EMBL" id="KAA0050605.1"/>
    </source>
</evidence>
<dbReference type="Gene3D" id="2.40.70.10">
    <property type="entry name" value="Acid Proteases"/>
    <property type="match status" value="1"/>
</dbReference>
<name>A0A5A7UAI1_CUCMM</name>
<dbReference type="Pfam" id="PF00098">
    <property type="entry name" value="zf-CCHC"/>
    <property type="match status" value="1"/>
</dbReference>
<dbReference type="SUPFAM" id="SSF50630">
    <property type="entry name" value="Acid proteases"/>
    <property type="match status" value="1"/>
</dbReference>
<feature type="domain" description="CCHC-type" evidence="2">
    <location>
        <begin position="89"/>
        <end position="103"/>
    </location>
</feature>
<keyword evidence="3" id="KW-0378">Hydrolase</keyword>
<keyword evidence="1" id="KW-0479">Metal-binding</keyword>
<dbReference type="OrthoDB" id="1751327at2759"/>
<dbReference type="GO" id="GO:0003676">
    <property type="term" value="F:nucleic acid binding"/>
    <property type="evidence" value="ECO:0007669"/>
    <property type="project" value="InterPro"/>
</dbReference>
<dbReference type="Pfam" id="PF08284">
    <property type="entry name" value="RVP_2"/>
    <property type="match status" value="1"/>
</dbReference>
<evidence type="ECO:0000313" key="5">
    <source>
        <dbReference type="Proteomes" id="UP000321393"/>
    </source>
</evidence>
<evidence type="ECO:0000313" key="4">
    <source>
        <dbReference type="EMBL" id="TYK07836.1"/>
    </source>
</evidence>
<protein>
    <submittedName>
        <fullName evidence="3">Gag protease polyprotein</fullName>
    </submittedName>
</protein>
<dbReference type="GO" id="GO:0006508">
    <property type="term" value="P:proteolysis"/>
    <property type="evidence" value="ECO:0007669"/>
    <property type="project" value="UniProtKB-KW"/>
</dbReference>
<keyword evidence="3" id="KW-0645">Protease</keyword>
<gene>
    <name evidence="4" type="ORF">E5676_scaffold1737G001340</name>
    <name evidence="3" type="ORF">E6C27_scaffold673G00660</name>
</gene>
<evidence type="ECO:0000259" key="2">
    <source>
        <dbReference type="PROSITE" id="PS50158"/>
    </source>
</evidence>
<evidence type="ECO:0000256" key="1">
    <source>
        <dbReference type="PROSITE-ProRule" id="PRU00047"/>
    </source>
</evidence>
<dbReference type="InterPro" id="IPR001878">
    <property type="entry name" value="Znf_CCHC"/>
</dbReference>
<dbReference type="EMBL" id="SSTD01013081">
    <property type="protein sequence ID" value="TYK07836.1"/>
    <property type="molecule type" value="Genomic_DNA"/>
</dbReference>
<dbReference type="Proteomes" id="UP000321947">
    <property type="component" value="Unassembled WGS sequence"/>
</dbReference>
<organism evidence="3 5">
    <name type="scientific">Cucumis melo var. makuwa</name>
    <name type="common">Oriental melon</name>
    <dbReference type="NCBI Taxonomy" id="1194695"/>
    <lineage>
        <taxon>Eukaryota</taxon>
        <taxon>Viridiplantae</taxon>
        <taxon>Streptophyta</taxon>
        <taxon>Embryophyta</taxon>
        <taxon>Tracheophyta</taxon>
        <taxon>Spermatophyta</taxon>
        <taxon>Magnoliopsida</taxon>
        <taxon>eudicotyledons</taxon>
        <taxon>Gunneridae</taxon>
        <taxon>Pentapetalae</taxon>
        <taxon>rosids</taxon>
        <taxon>fabids</taxon>
        <taxon>Cucurbitales</taxon>
        <taxon>Cucurbitaceae</taxon>
        <taxon>Benincaseae</taxon>
        <taxon>Cucumis</taxon>
    </lineage>
</organism>